<sequence>MEKARIALLSNPKSTGNLAQLPRVRAFCADHPDIFHYEVERADQIGEALRTIARVKPKMLVINGGDGTVQTALTEIHNGAHFGDSPPPVAVLPNGKTNLIALDLGAQGDPIEALERLLAFAHTDLSAHIVPRELIALRCGDGADARPVIGMFLGGAGLADTMLYCRDRIYPLGLPNGLSHVITALAVVMRQLLGLRASFLPPDPQPLNVRVRRDGQISGKFALLLVTTLDKLLFKSELGHSGQGTLKLIAVEERRGSVFRGLLASLLGKLGHAPVDGVHFERADEISIEGSNSNVILDGEMFSTAPGRPIHLTSATPLSFVKLAA</sequence>
<dbReference type="InterPro" id="IPR016064">
    <property type="entry name" value="NAD/diacylglycerol_kinase_sf"/>
</dbReference>
<keyword evidence="2" id="KW-0418">Kinase</keyword>
<organism evidence="2 3">
    <name type="scientific">Sphingomonas ginkgonis</name>
    <dbReference type="NCBI Taxonomy" id="2315330"/>
    <lineage>
        <taxon>Bacteria</taxon>
        <taxon>Pseudomonadati</taxon>
        <taxon>Pseudomonadota</taxon>
        <taxon>Alphaproteobacteria</taxon>
        <taxon>Sphingomonadales</taxon>
        <taxon>Sphingomonadaceae</taxon>
        <taxon>Sphingomonas</taxon>
    </lineage>
</organism>
<evidence type="ECO:0000259" key="1">
    <source>
        <dbReference type="PROSITE" id="PS50146"/>
    </source>
</evidence>
<dbReference type="Proteomes" id="UP000274661">
    <property type="component" value="Unassembled WGS sequence"/>
</dbReference>
<dbReference type="Gene3D" id="3.40.50.10330">
    <property type="entry name" value="Probable inorganic polyphosphate/atp-NAD kinase, domain 1"/>
    <property type="match status" value="1"/>
</dbReference>
<reference evidence="2 3" key="1">
    <citation type="submission" date="2018-12" db="EMBL/GenBank/DDBJ databases">
        <title>Sphingomonas sp. HMF7854 Genome sequencing and assembly.</title>
        <authorList>
            <person name="Cha I."/>
            <person name="Kang H."/>
            <person name="Kim H."/>
            <person name="Kang J."/>
            <person name="Joh K."/>
        </authorList>
    </citation>
    <scope>NUCLEOTIDE SEQUENCE [LARGE SCALE GENOMIC DNA]</scope>
    <source>
        <strain evidence="2 3">HMF7854</strain>
    </source>
</reference>
<dbReference type="SMART" id="SM00046">
    <property type="entry name" value="DAGKc"/>
    <property type="match status" value="1"/>
</dbReference>
<dbReference type="InterPro" id="IPR001206">
    <property type="entry name" value="Diacylglycerol_kinase_cat_dom"/>
</dbReference>
<accession>A0A3R9YKJ1</accession>
<dbReference type="RefSeq" id="WP_126719879.1">
    <property type="nucleotide sequence ID" value="NZ_RWJF01000001.1"/>
</dbReference>
<protein>
    <submittedName>
        <fullName evidence="2">Diacylglycerol kinase</fullName>
    </submittedName>
</protein>
<proteinExistence type="predicted"/>
<dbReference type="EMBL" id="RWJF01000001">
    <property type="protein sequence ID" value="RST31939.1"/>
    <property type="molecule type" value="Genomic_DNA"/>
</dbReference>
<evidence type="ECO:0000313" key="3">
    <source>
        <dbReference type="Proteomes" id="UP000274661"/>
    </source>
</evidence>
<evidence type="ECO:0000313" key="2">
    <source>
        <dbReference type="EMBL" id="RST31939.1"/>
    </source>
</evidence>
<name>A0A3R9YKJ1_9SPHN</name>
<gene>
    <name evidence="2" type="ORF">HMF7854_14655</name>
</gene>
<dbReference type="GO" id="GO:0016301">
    <property type="term" value="F:kinase activity"/>
    <property type="evidence" value="ECO:0007669"/>
    <property type="project" value="UniProtKB-KW"/>
</dbReference>
<dbReference type="OrthoDB" id="7209949at2"/>
<dbReference type="AlphaFoldDB" id="A0A3R9YKJ1"/>
<keyword evidence="3" id="KW-1185">Reference proteome</keyword>
<dbReference type="Pfam" id="PF00781">
    <property type="entry name" value="DAGK_cat"/>
    <property type="match status" value="1"/>
</dbReference>
<keyword evidence="2" id="KW-0808">Transferase</keyword>
<comment type="caution">
    <text evidence="2">The sequence shown here is derived from an EMBL/GenBank/DDBJ whole genome shotgun (WGS) entry which is preliminary data.</text>
</comment>
<dbReference type="InterPro" id="IPR017438">
    <property type="entry name" value="ATP-NAD_kinase_N"/>
</dbReference>
<dbReference type="SUPFAM" id="SSF111331">
    <property type="entry name" value="NAD kinase/diacylglycerol kinase-like"/>
    <property type="match status" value="1"/>
</dbReference>
<dbReference type="PROSITE" id="PS50146">
    <property type="entry name" value="DAGK"/>
    <property type="match status" value="1"/>
</dbReference>
<feature type="domain" description="DAGKc" evidence="1">
    <location>
        <begin position="1"/>
        <end position="134"/>
    </location>
</feature>